<organism evidence="1 2">
    <name type="scientific">Gigaspora rosea</name>
    <dbReference type="NCBI Taxonomy" id="44941"/>
    <lineage>
        <taxon>Eukaryota</taxon>
        <taxon>Fungi</taxon>
        <taxon>Fungi incertae sedis</taxon>
        <taxon>Mucoromycota</taxon>
        <taxon>Glomeromycotina</taxon>
        <taxon>Glomeromycetes</taxon>
        <taxon>Diversisporales</taxon>
        <taxon>Gigasporaceae</taxon>
        <taxon>Gigaspora</taxon>
    </lineage>
</organism>
<dbReference type="STRING" id="44941.A0A397W7T7"/>
<dbReference type="OrthoDB" id="21643at2759"/>
<protein>
    <submittedName>
        <fullName evidence="1">Uncharacterized protein</fullName>
    </submittedName>
</protein>
<name>A0A397W7T7_9GLOM</name>
<sequence>MRIRRNDGTKLMIDPSLYKNNLQKFSDNAIDVKPKPLDQLTYFYTDYINLSDDEKKTIKMTAEQSNKVRLESIKQRALEKKAEKDKITQVLRKDDGSTKYLNFKLFDSGEEYNNNEKSSLVRLNLQKSDFVSDDENNDTDENNF</sequence>
<dbReference type="EMBL" id="QKWP01000021">
    <property type="protein sequence ID" value="RIB30092.1"/>
    <property type="molecule type" value="Genomic_DNA"/>
</dbReference>
<evidence type="ECO:0000313" key="1">
    <source>
        <dbReference type="EMBL" id="RIB30092.1"/>
    </source>
</evidence>
<dbReference type="Proteomes" id="UP000266673">
    <property type="component" value="Unassembled WGS sequence"/>
</dbReference>
<comment type="caution">
    <text evidence="1">The sequence shown here is derived from an EMBL/GenBank/DDBJ whole genome shotgun (WGS) entry which is preliminary data.</text>
</comment>
<gene>
    <name evidence="1" type="ORF">C2G38_2054733</name>
</gene>
<evidence type="ECO:0000313" key="2">
    <source>
        <dbReference type="Proteomes" id="UP000266673"/>
    </source>
</evidence>
<proteinExistence type="predicted"/>
<keyword evidence="2" id="KW-1185">Reference proteome</keyword>
<accession>A0A397W7T7</accession>
<reference evidence="1 2" key="1">
    <citation type="submission" date="2018-06" db="EMBL/GenBank/DDBJ databases">
        <title>Comparative genomics reveals the genomic features of Rhizophagus irregularis, R. cerebriforme, R. diaphanum and Gigaspora rosea, and their symbiotic lifestyle signature.</title>
        <authorList>
            <person name="Morin E."/>
            <person name="San Clemente H."/>
            <person name="Chen E.C.H."/>
            <person name="De La Providencia I."/>
            <person name="Hainaut M."/>
            <person name="Kuo A."/>
            <person name="Kohler A."/>
            <person name="Murat C."/>
            <person name="Tang N."/>
            <person name="Roy S."/>
            <person name="Loubradou J."/>
            <person name="Henrissat B."/>
            <person name="Grigoriev I.V."/>
            <person name="Corradi N."/>
            <person name="Roux C."/>
            <person name="Martin F.M."/>
        </authorList>
    </citation>
    <scope>NUCLEOTIDE SEQUENCE [LARGE SCALE GENOMIC DNA]</scope>
    <source>
        <strain evidence="1 2">DAOM 194757</strain>
    </source>
</reference>
<dbReference type="AlphaFoldDB" id="A0A397W7T7"/>